<dbReference type="Pfam" id="PF04892">
    <property type="entry name" value="VanZ"/>
    <property type="match status" value="1"/>
</dbReference>
<dbReference type="Proteomes" id="UP000310334">
    <property type="component" value="Unassembled WGS sequence"/>
</dbReference>
<dbReference type="InterPro" id="IPR006976">
    <property type="entry name" value="VanZ-like"/>
</dbReference>
<dbReference type="AlphaFoldDB" id="A0A4S4BQK8"/>
<name>A0A4S4BQK8_9BACI</name>
<dbReference type="EMBL" id="SSNT01000017">
    <property type="protein sequence ID" value="THF77052.1"/>
    <property type="molecule type" value="Genomic_DNA"/>
</dbReference>
<sequence length="114" mass="13089">MALIWFLSSNPADAFVKTPFSFDALLKESLHLIEFAILYWLIAIAFMAHHKWSERASILAGVFAILYGLTDEIHQSFVPYRTATVIDFVKDTIGVAVSYWIAKRKFFKKNKRSS</sequence>
<accession>A0A4S4BQK8</accession>
<protein>
    <recommendedName>
        <fullName evidence="1">VanZ-like domain-containing protein</fullName>
    </recommendedName>
</protein>
<gene>
    <name evidence="2" type="ORF">E6W99_20070</name>
</gene>
<evidence type="ECO:0000259" key="1">
    <source>
        <dbReference type="Pfam" id="PF04892"/>
    </source>
</evidence>
<dbReference type="NCBIfam" id="NF037970">
    <property type="entry name" value="vanZ_1"/>
    <property type="match status" value="1"/>
</dbReference>
<evidence type="ECO:0000313" key="2">
    <source>
        <dbReference type="EMBL" id="THF77052.1"/>
    </source>
</evidence>
<organism evidence="2 3">
    <name type="scientific">Metabacillus sediminilitoris</name>
    <dbReference type="NCBI Taxonomy" id="2567941"/>
    <lineage>
        <taxon>Bacteria</taxon>
        <taxon>Bacillati</taxon>
        <taxon>Bacillota</taxon>
        <taxon>Bacilli</taxon>
        <taxon>Bacillales</taxon>
        <taxon>Bacillaceae</taxon>
        <taxon>Metabacillus</taxon>
    </lineage>
</organism>
<comment type="caution">
    <text evidence="2">The sequence shown here is derived from an EMBL/GenBank/DDBJ whole genome shotgun (WGS) entry which is preliminary data.</text>
</comment>
<feature type="domain" description="VanZ-like" evidence="1">
    <location>
        <begin position="24"/>
        <end position="103"/>
    </location>
</feature>
<dbReference type="OrthoDB" id="291892at2"/>
<keyword evidence="3" id="KW-1185">Reference proteome</keyword>
<proteinExistence type="predicted"/>
<reference evidence="2 3" key="1">
    <citation type="submission" date="2019-04" db="EMBL/GenBank/DDBJ databases">
        <title>Bacillus sediminilitoris sp. nov., isolated from a tidal flat sediment on the East China Sea.</title>
        <authorList>
            <person name="Wei Y."/>
            <person name="Mao H."/>
            <person name="Fang J."/>
        </authorList>
    </citation>
    <scope>NUCLEOTIDE SEQUENCE [LARGE SCALE GENOMIC DNA]</scope>
    <source>
        <strain evidence="2 3">DSL-17</strain>
    </source>
</reference>
<evidence type="ECO:0000313" key="3">
    <source>
        <dbReference type="Proteomes" id="UP000310334"/>
    </source>
</evidence>